<sequence>MGANFDFHPGRDPNQGDHSKELHAEFSPSRGTAEDTRRHGSVSNFGAGGQRHYRRRMVGQASVSTETTLKFTEGGLGPHRGAILYGHHDIVGSISPEQPNQRRFPRMMQQGQTFVGMALPPADPAPEPPPADPYPWADHFLDHSGKMSNRGKDDCEGENIYFGGQKRHSDRDPSDTSHLFTNPDSPSPEQPSKEQRWKRGMAIGRFSPMLRPDVALPTGVVPALAETSDSVNGRDDNTGFGRRSVGVRVLPEGIYAGTKSDPRNAEMIGKKMSYPQMTTNTFESVGMTPKALGVIDDRVQSVKFQPTHYAGGMPVPGKRGLVGPRKKAYPNMTKNTFDSVGITPKALGVPDDVDCIRPSMPNNMAGASTDFLACHRVAKKPGYFSHAAKSQNTFESVGRAMVLLDESGSPLGEPKHEKYIENNSRSGRYS</sequence>
<feature type="region of interest" description="Disordered" evidence="1">
    <location>
        <begin position="1"/>
        <end position="63"/>
    </location>
</feature>
<reference evidence="2" key="1">
    <citation type="submission" date="2021-01" db="EMBL/GenBank/DDBJ databases">
        <authorList>
            <person name="Corre E."/>
            <person name="Pelletier E."/>
            <person name="Niang G."/>
            <person name="Scheremetjew M."/>
            <person name="Finn R."/>
            <person name="Kale V."/>
            <person name="Holt S."/>
            <person name="Cochrane G."/>
            <person name="Meng A."/>
            <person name="Brown T."/>
            <person name="Cohen L."/>
        </authorList>
    </citation>
    <scope>NUCLEOTIDE SEQUENCE</scope>
    <source>
        <strain evidence="2">RCC1614</strain>
    </source>
</reference>
<feature type="region of interest" description="Disordered" evidence="1">
    <location>
        <begin position="405"/>
        <end position="430"/>
    </location>
</feature>
<feature type="compositionally biased region" description="Pro residues" evidence="1">
    <location>
        <begin position="121"/>
        <end position="133"/>
    </location>
</feature>
<feature type="compositionally biased region" description="Basic and acidic residues" evidence="1">
    <location>
        <begin position="8"/>
        <end position="24"/>
    </location>
</feature>
<name>A0A7R9TYJ9_MICPS</name>
<feature type="compositionally biased region" description="Basic and acidic residues" evidence="1">
    <location>
        <begin position="139"/>
        <end position="154"/>
    </location>
</feature>
<feature type="region of interest" description="Disordered" evidence="1">
    <location>
        <begin position="119"/>
        <end position="196"/>
    </location>
</feature>
<evidence type="ECO:0000313" key="2">
    <source>
        <dbReference type="EMBL" id="CAD8249016.1"/>
    </source>
</evidence>
<dbReference type="EMBL" id="HBDY01015162">
    <property type="protein sequence ID" value="CAD8249016.1"/>
    <property type="molecule type" value="Transcribed_RNA"/>
</dbReference>
<evidence type="ECO:0000256" key="1">
    <source>
        <dbReference type="SAM" id="MobiDB-lite"/>
    </source>
</evidence>
<protein>
    <submittedName>
        <fullName evidence="2">Uncharacterized protein</fullName>
    </submittedName>
</protein>
<organism evidence="2">
    <name type="scientific">Micromonas pusilla</name>
    <name type="common">Picoplanktonic green alga</name>
    <name type="synonym">Chromulina pusilla</name>
    <dbReference type="NCBI Taxonomy" id="38833"/>
    <lineage>
        <taxon>Eukaryota</taxon>
        <taxon>Viridiplantae</taxon>
        <taxon>Chlorophyta</taxon>
        <taxon>Mamiellophyceae</taxon>
        <taxon>Mamiellales</taxon>
        <taxon>Mamiellaceae</taxon>
        <taxon>Micromonas</taxon>
    </lineage>
</organism>
<dbReference type="AlphaFoldDB" id="A0A7R9TYJ9"/>
<gene>
    <name evidence="2" type="ORF">MPUS1402_LOCUS11496</name>
</gene>
<accession>A0A7R9TYJ9</accession>
<feature type="compositionally biased region" description="Polar residues" evidence="1">
    <location>
        <begin position="421"/>
        <end position="430"/>
    </location>
</feature>
<proteinExistence type="predicted"/>